<dbReference type="Proteomes" id="UP000190306">
    <property type="component" value="Chromosome"/>
</dbReference>
<evidence type="ECO:0000313" key="4">
    <source>
        <dbReference type="Proteomes" id="UP000502504"/>
    </source>
</evidence>
<sequence length="325" mass="34323">MRITILTVPNCPNVPLVRERITTALGGRTAQVELIEVRDEAEAARWGMTGSPTVLLDGTDPFAIAGAPESVSCRLYRDTDGRTDGAPSVQALRQALSGVSAPQAAAGQECCDADVLDLVGRAGRGRRAPAERGLRAVQQAVLRHFAATGHAPQTSVLEAAAAQADRTAAEVLAELDREDFLALDGAGRIRVAYPFSATRTRHRVRLNTGVEVWSMCAIDALGISAMLGQDVVIASSDPVDGRPVTVTCTGGTTVWEPAAAVVFVGRRDGVGPAATLCCDALNFFTSHASAEQWQQEHPEVRGQVVSQARAVEIGEETFGLLLCED</sequence>
<keyword evidence="2" id="KW-0456">Lyase</keyword>
<evidence type="ECO:0000313" key="1">
    <source>
        <dbReference type="EMBL" id="OOQ54042.1"/>
    </source>
</evidence>
<dbReference type="Proteomes" id="UP000502504">
    <property type="component" value="Chromosome"/>
</dbReference>
<dbReference type="InterPro" id="IPR004927">
    <property type="entry name" value="MerB"/>
</dbReference>
<organism evidence="2 4">
    <name type="scientific">Streptomyces antibioticus</name>
    <dbReference type="NCBI Taxonomy" id="1890"/>
    <lineage>
        <taxon>Bacteria</taxon>
        <taxon>Bacillati</taxon>
        <taxon>Actinomycetota</taxon>
        <taxon>Actinomycetes</taxon>
        <taxon>Kitasatosporales</taxon>
        <taxon>Streptomycetaceae</taxon>
        <taxon>Streptomyces</taxon>
    </lineage>
</organism>
<reference evidence="1 3" key="1">
    <citation type="submission" date="2015-07" db="EMBL/GenBank/DDBJ databases">
        <title>Draft Genome Sequence of Streptomyces antibioticus, IMRU 3720 reveals insights in the evolution of actinomycin biosynthetic gene clusters in Streptomyces.</title>
        <authorList>
            <person name="Crnovcic I."/>
            <person name="Ruckert C."/>
            <person name="Kalinowksi J."/>
            <person name="Keller U."/>
        </authorList>
    </citation>
    <scope>NUCLEOTIDE SEQUENCE [LARGE SCALE GENOMIC DNA]</scope>
    <source>
        <strain evidence="1 3">DSM 41481</strain>
    </source>
</reference>
<evidence type="ECO:0000313" key="2">
    <source>
        <dbReference type="EMBL" id="QIT48757.1"/>
    </source>
</evidence>
<dbReference type="EMBL" id="LHQL01000005">
    <property type="protein sequence ID" value="OOQ54042.1"/>
    <property type="molecule type" value="Genomic_DNA"/>
</dbReference>
<dbReference type="EMBL" id="CP050692">
    <property type="protein sequence ID" value="QIT48757.1"/>
    <property type="molecule type" value="Genomic_DNA"/>
</dbReference>
<reference evidence="2 4" key="2">
    <citation type="submission" date="2020-03" db="EMBL/GenBank/DDBJ databases">
        <title>Is there a link between lipid content and antibiotic production in Streptomyces?</title>
        <authorList>
            <person name="David M."/>
            <person name="Lejeune C."/>
            <person name="Abreu S."/>
            <person name="Thibessard A."/>
            <person name="Leblond P."/>
            <person name="Chaminade P."/>
            <person name="Virolle M.-J."/>
        </authorList>
    </citation>
    <scope>NUCLEOTIDE SEQUENCE [LARGE SCALE GENOMIC DNA]</scope>
    <source>
        <strain evidence="2 4">DSM 41481</strain>
    </source>
</reference>
<dbReference type="AlphaFoldDB" id="A0AAE7CPN4"/>
<keyword evidence="3" id="KW-1185">Reference proteome</keyword>
<proteinExistence type="predicted"/>
<evidence type="ECO:0000313" key="3">
    <source>
        <dbReference type="Proteomes" id="UP000190306"/>
    </source>
</evidence>
<dbReference type="Gene3D" id="3.30.450.410">
    <property type="match status" value="1"/>
</dbReference>
<gene>
    <name evidence="1" type="ORF">AFM16_05450</name>
    <name evidence="2" type="ORF">HCX60_05570</name>
</gene>
<accession>A0AAE7CPN4</accession>
<dbReference type="RefSeq" id="WP_053625531.1">
    <property type="nucleotide sequence ID" value="NZ_CM007717.1"/>
</dbReference>
<protein>
    <submittedName>
        <fullName evidence="2">Alkylmercury lyase</fullName>
    </submittedName>
</protein>
<dbReference type="Pfam" id="PF03243">
    <property type="entry name" value="MerB"/>
    <property type="match status" value="1"/>
</dbReference>
<dbReference type="SUPFAM" id="SSF160387">
    <property type="entry name" value="NosL/MerB-like"/>
    <property type="match status" value="1"/>
</dbReference>
<dbReference type="GO" id="GO:0018836">
    <property type="term" value="F:alkylmercury lyase activity"/>
    <property type="evidence" value="ECO:0007669"/>
    <property type="project" value="InterPro"/>
</dbReference>
<name>A0AAE7CPN4_STRAT</name>
<dbReference type="InterPro" id="IPR053717">
    <property type="entry name" value="MerB_lyase_sf"/>
</dbReference>